<evidence type="ECO:0000256" key="4">
    <source>
        <dbReference type="RuleBase" id="RU003718"/>
    </source>
</evidence>
<accession>A0ABM1JS16</accession>
<dbReference type="RefSeq" id="XP_015264253.1">
    <property type="nucleotide sequence ID" value="XM_015408767.1"/>
</dbReference>
<keyword evidence="5" id="KW-0472">Membrane</keyword>
<dbReference type="SUPFAM" id="SSF53756">
    <property type="entry name" value="UDP-Glycosyltransferase/glycogen phosphorylase"/>
    <property type="match status" value="1"/>
</dbReference>
<keyword evidence="2 4" id="KW-0328">Glycosyltransferase</keyword>
<organism evidence="6 7">
    <name type="scientific">Gekko japonicus</name>
    <name type="common">Schlegel's Japanese gecko</name>
    <dbReference type="NCBI Taxonomy" id="146911"/>
    <lineage>
        <taxon>Eukaryota</taxon>
        <taxon>Metazoa</taxon>
        <taxon>Chordata</taxon>
        <taxon>Craniata</taxon>
        <taxon>Vertebrata</taxon>
        <taxon>Euteleostomi</taxon>
        <taxon>Lepidosauria</taxon>
        <taxon>Squamata</taxon>
        <taxon>Bifurcata</taxon>
        <taxon>Gekkota</taxon>
        <taxon>Gekkonidae</taxon>
        <taxon>Gekkoninae</taxon>
        <taxon>Gekko</taxon>
    </lineage>
</organism>
<name>A0ABM1JS16_GEKJA</name>
<keyword evidence="5" id="KW-0812">Transmembrane</keyword>
<dbReference type="PROSITE" id="PS00375">
    <property type="entry name" value="UDPGT"/>
    <property type="match status" value="1"/>
</dbReference>
<proteinExistence type="inferred from homology"/>
<dbReference type="Gene3D" id="3.40.50.2000">
    <property type="entry name" value="Glycogen Phosphorylase B"/>
    <property type="match status" value="2"/>
</dbReference>
<gene>
    <name evidence="7" type="primary">LOC107108341</name>
</gene>
<evidence type="ECO:0000313" key="7">
    <source>
        <dbReference type="RefSeq" id="XP_015264253.1"/>
    </source>
</evidence>
<comment type="subcellular location">
    <subcellularLocation>
        <location evidence="5">Membrane</location>
        <topology evidence="5">Single-pass membrane protein</topology>
    </subcellularLocation>
</comment>
<evidence type="ECO:0000256" key="3">
    <source>
        <dbReference type="ARBA" id="ARBA00022679"/>
    </source>
</evidence>
<evidence type="ECO:0000313" key="6">
    <source>
        <dbReference type="Proteomes" id="UP000694871"/>
    </source>
</evidence>
<protein>
    <recommendedName>
        <fullName evidence="5">UDP-glucuronosyltransferase</fullName>
        <ecNumber evidence="5">2.4.1.17</ecNumber>
    </recommendedName>
</protein>
<feature type="transmembrane region" description="Helical" evidence="5">
    <location>
        <begin position="480"/>
        <end position="503"/>
    </location>
</feature>
<evidence type="ECO:0000256" key="5">
    <source>
        <dbReference type="RuleBase" id="RU362059"/>
    </source>
</evidence>
<dbReference type="Proteomes" id="UP000694871">
    <property type="component" value="Unplaced"/>
</dbReference>
<comment type="similarity">
    <text evidence="1 4">Belongs to the UDP-glycosyltransferase family.</text>
</comment>
<dbReference type="InterPro" id="IPR002213">
    <property type="entry name" value="UDP_glucos_trans"/>
</dbReference>
<dbReference type="CDD" id="cd03784">
    <property type="entry name" value="GT1_Gtf-like"/>
    <property type="match status" value="1"/>
</dbReference>
<evidence type="ECO:0000256" key="1">
    <source>
        <dbReference type="ARBA" id="ARBA00009995"/>
    </source>
</evidence>
<dbReference type="GeneID" id="107108341"/>
<sequence>MVCLGAASTGNVLVWPADHSHWINLKVIMKELTARGHHITVLWPSFFHKTDSSRLPSFHLEEVTVPFPTAEMDALLREFLYLSMYEKPEISLWEFSFRFYHLIMDLFSRNKILCDMVVLNEERMKKLQLAGFDLLIADPLMPCGELVAEKLQIPFVYSFRFSAGNTLERLCGALPAPPSYVPASTSELTDRMSYTERMKNLLFYSLHDFIFHQFILRDWNQYYSDVLGRPTTLCETMGKAEMWLIRTYWDFEFPRPFLPNFEFVGGLHCQPAKPLPEEMEEFVQSSGDHGIVVFSLGSMVQNLTDEKSNMVALALSQIPQKVVWRYKGKRPDTLGSNTRLYDWIPQNDLLGHPKTKAFITHGGTNGIYEAIYHGIPMVGIPLFADQPDNIAHMRAKGMAVELNFHTMTAQDLVEAVNAVIHNSMYKENAVRLSQIHHDQPVKPLDRAVFWIEFVMRHKNAKHLRPAAHHLTWYQYHCLDILAFLTVCTAVFIFSAVKCCMFCCRKCGRVIKKRKTE</sequence>
<dbReference type="PANTHER" id="PTHR48043:SF140">
    <property type="entry name" value="UDP-GLUCURONOSYLTRANSFERASE 2A1"/>
    <property type="match status" value="1"/>
</dbReference>
<keyword evidence="5" id="KW-1133">Transmembrane helix</keyword>
<dbReference type="PANTHER" id="PTHR48043">
    <property type="entry name" value="EG:EG0003.4 PROTEIN-RELATED"/>
    <property type="match status" value="1"/>
</dbReference>
<evidence type="ECO:0000256" key="2">
    <source>
        <dbReference type="ARBA" id="ARBA00022676"/>
    </source>
</evidence>
<dbReference type="InterPro" id="IPR035595">
    <property type="entry name" value="UDP_glycos_trans_CS"/>
</dbReference>
<comment type="catalytic activity">
    <reaction evidence="5">
        <text>glucuronate acceptor + UDP-alpha-D-glucuronate = acceptor beta-D-glucuronoside + UDP + H(+)</text>
        <dbReference type="Rhea" id="RHEA:21032"/>
        <dbReference type="ChEBI" id="CHEBI:15378"/>
        <dbReference type="ChEBI" id="CHEBI:58052"/>
        <dbReference type="ChEBI" id="CHEBI:58223"/>
        <dbReference type="ChEBI" id="CHEBI:132367"/>
        <dbReference type="ChEBI" id="CHEBI:132368"/>
        <dbReference type="EC" id="2.4.1.17"/>
    </reaction>
</comment>
<dbReference type="EC" id="2.4.1.17" evidence="5"/>
<dbReference type="InterPro" id="IPR050271">
    <property type="entry name" value="UDP-glycosyltransferase"/>
</dbReference>
<dbReference type="Pfam" id="PF00201">
    <property type="entry name" value="UDPGT"/>
    <property type="match status" value="1"/>
</dbReference>
<keyword evidence="6" id="KW-1185">Reference proteome</keyword>
<keyword evidence="3 4" id="KW-0808">Transferase</keyword>
<reference evidence="7" key="1">
    <citation type="submission" date="2025-08" db="UniProtKB">
        <authorList>
            <consortium name="RefSeq"/>
        </authorList>
    </citation>
    <scope>IDENTIFICATION</scope>
</reference>